<sequence>MEAEQEKNVINSARCLSQLRRKYLELKIATWIYRWLKPEREEEGEAQMEEETPETPEPLTVEETAMVEKLRKINRNRGNVLLKNHKRAAGMLKRKREQRREDAAFEYNFKRYRD</sequence>
<organism evidence="1 2">
    <name type="scientific">Seminavis robusta</name>
    <dbReference type="NCBI Taxonomy" id="568900"/>
    <lineage>
        <taxon>Eukaryota</taxon>
        <taxon>Sar</taxon>
        <taxon>Stramenopiles</taxon>
        <taxon>Ochrophyta</taxon>
        <taxon>Bacillariophyta</taxon>
        <taxon>Bacillariophyceae</taxon>
        <taxon>Bacillariophycidae</taxon>
        <taxon>Naviculales</taxon>
        <taxon>Naviculaceae</taxon>
        <taxon>Seminavis</taxon>
    </lineage>
</organism>
<dbReference type="AlphaFoldDB" id="A0A9N8HZJ7"/>
<accession>A0A9N8HZJ7</accession>
<name>A0A9N8HZJ7_9STRA</name>
<dbReference type="Proteomes" id="UP001153069">
    <property type="component" value="Unassembled WGS sequence"/>
</dbReference>
<keyword evidence="2" id="KW-1185">Reference proteome</keyword>
<evidence type="ECO:0000313" key="2">
    <source>
        <dbReference type="Proteomes" id="UP001153069"/>
    </source>
</evidence>
<reference evidence="1" key="1">
    <citation type="submission" date="2020-06" db="EMBL/GenBank/DDBJ databases">
        <authorList>
            <consortium name="Plant Systems Biology data submission"/>
        </authorList>
    </citation>
    <scope>NUCLEOTIDE SEQUENCE</scope>
    <source>
        <strain evidence="1">D6</strain>
    </source>
</reference>
<proteinExistence type="predicted"/>
<protein>
    <submittedName>
        <fullName evidence="1">Uncharacterized protein</fullName>
    </submittedName>
</protein>
<comment type="caution">
    <text evidence="1">The sequence shown here is derived from an EMBL/GenBank/DDBJ whole genome shotgun (WGS) entry which is preliminary data.</text>
</comment>
<gene>
    <name evidence="1" type="ORF">SEMRO_3686_G350280.1</name>
</gene>
<evidence type="ECO:0000313" key="1">
    <source>
        <dbReference type="EMBL" id="CAB9531567.1"/>
    </source>
</evidence>
<dbReference type="EMBL" id="CAICTM010003684">
    <property type="protein sequence ID" value="CAB9531567.1"/>
    <property type="molecule type" value="Genomic_DNA"/>
</dbReference>